<protein>
    <submittedName>
        <fullName evidence="11">DHA1 family bicyclomycin/chloramphenicol resistance-like MFS transporter</fullName>
    </submittedName>
</protein>
<feature type="transmembrane region" description="Helical" evidence="8">
    <location>
        <begin position="345"/>
        <end position="366"/>
    </location>
</feature>
<dbReference type="InterPro" id="IPR011701">
    <property type="entry name" value="MFS"/>
</dbReference>
<evidence type="ECO:0000256" key="9">
    <source>
        <dbReference type="SAM" id="SignalP"/>
    </source>
</evidence>
<keyword evidence="4" id="KW-1003">Cell membrane</keyword>
<name>A0A7X0FSX5_9MICO</name>
<keyword evidence="7 8" id="KW-0472">Membrane</keyword>
<dbReference type="Gene3D" id="1.20.1720.10">
    <property type="entry name" value="Multidrug resistance protein D"/>
    <property type="match status" value="1"/>
</dbReference>
<dbReference type="InterPro" id="IPR020846">
    <property type="entry name" value="MFS_dom"/>
</dbReference>
<dbReference type="InterPro" id="IPR004812">
    <property type="entry name" value="Efflux_drug-R_Bcr/CmlA"/>
</dbReference>
<evidence type="ECO:0000259" key="10">
    <source>
        <dbReference type="PROSITE" id="PS50850"/>
    </source>
</evidence>
<feature type="chain" id="PRO_5030903888" evidence="9">
    <location>
        <begin position="26"/>
        <end position="398"/>
    </location>
</feature>
<dbReference type="Pfam" id="PF07690">
    <property type="entry name" value="MFS_1"/>
    <property type="match status" value="1"/>
</dbReference>
<feature type="transmembrane region" description="Helical" evidence="8">
    <location>
        <begin position="281"/>
        <end position="302"/>
    </location>
</feature>
<organism evidence="11 12">
    <name type="scientific">Microbacterium thalassium</name>
    <dbReference type="NCBI Taxonomy" id="362649"/>
    <lineage>
        <taxon>Bacteria</taxon>
        <taxon>Bacillati</taxon>
        <taxon>Actinomycetota</taxon>
        <taxon>Actinomycetes</taxon>
        <taxon>Micrococcales</taxon>
        <taxon>Microbacteriaceae</taxon>
        <taxon>Microbacterium</taxon>
    </lineage>
</organism>
<evidence type="ECO:0000256" key="5">
    <source>
        <dbReference type="ARBA" id="ARBA00022692"/>
    </source>
</evidence>
<evidence type="ECO:0000256" key="7">
    <source>
        <dbReference type="ARBA" id="ARBA00023136"/>
    </source>
</evidence>
<dbReference type="GO" id="GO:0005886">
    <property type="term" value="C:plasma membrane"/>
    <property type="evidence" value="ECO:0007669"/>
    <property type="project" value="UniProtKB-SubCell"/>
</dbReference>
<dbReference type="EMBL" id="JACHML010000001">
    <property type="protein sequence ID" value="MBB6392924.1"/>
    <property type="molecule type" value="Genomic_DNA"/>
</dbReference>
<feature type="transmembrane region" description="Helical" evidence="8">
    <location>
        <begin position="135"/>
        <end position="154"/>
    </location>
</feature>
<feature type="transmembrane region" description="Helical" evidence="8">
    <location>
        <begin position="166"/>
        <end position="185"/>
    </location>
</feature>
<feature type="domain" description="Major facilitator superfamily (MFS) profile" evidence="10">
    <location>
        <begin position="8"/>
        <end position="396"/>
    </location>
</feature>
<reference evidence="11 12" key="1">
    <citation type="submission" date="2020-08" db="EMBL/GenBank/DDBJ databases">
        <title>Sequencing the genomes of 1000 actinobacteria strains.</title>
        <authorList>
            <person name="Klenk H.-P."/>
        </authorList>
    </citation>
    <scope>NUCLEOTIDE SEQUENCE [LARGE SCALE GENOMIC DNA]</scope>
    <source>
        <strain evidence="11 12">DSM 12511</strain>
    </source>
</reference>
<accession>A0A7X0FSX5</accession>
<keyword evidence="3" id="KW-0813">Transport</keyword>
<feature type="transmembrane region" description="Helical" evidence="8">
    <location>
        <begin position="251"/>
        <end position="269"/>
    </location>
</feature>
<dbReference type="PANTHER" id="PTHR42718">
    <property type="entry name" value="MAJOR FACILITATOR SUPERFAMILY MULTIDRUG TRANSPORTER MFSC"/>
    <property type="match status" value="1"/>
</dbReference>
<dbReference type="InterPro" id="IPR005829">
    <property type="entry name" value="Sugar_transporter_CS"/>
</dbReference>
<evidence type="ECO:0000256" key="4">
    <source>
        <dbReference type="ARBA" id="ARBA00022475"/>
    </source>
</evidence>
<evidence type="ECO:0000313" key="12">
    <source>
        <dbReference type="Proteomes" id="UP000537775"/>
    </source>
</evidence>
<dbReference type="NCBIfam" id="TIGR00710">
    <property type="entry name" value="efflux_Bcr_CflA"/>
    <property type="match status" value="1"/>
</dbReference>
<feature type="transmembrane region" description="Helical" evidence="8">
    <location>
        <begin position="372"/>
        <end position="395"/>
    </location>
</feature>
<comment type="caution">
    <text evidence="11">The sequence shown here is derived from an EMBL/GenBank/DDBJ whole genome shotgun (WGS) entry which is preliminary data.</text>
</comment>
<dbReference type="PROSITE" id="PS00216">
    <property type="entry name" value="SUGAR_TRANSPORT_1"/>
    <property type="match status" value="1"/>
</dbReference>
<gene>
    <name evidence="11" type="ORF">HD594_003237</name>
</gene>
<dbReference type="CDD" id="cd17320">
    <property type="entry name" value="MFS_MdfA_MDR_like"/>
    <property type="match status" value="1"/>
</dbReference>
<keyword evidence="12" id="KW-1185">Reference proteome</keyword>
<dbReference type="RefSeq" id="WP_184752097.1">
    <property type="nucleotide sequence ID" value="NZ_BAAAJR010000001.1"/>
</dbReference>
<keyword evidence="9" id="KW-0732">Signal</keyword>
<sequence length="398" mass="40032">MPGTPRMTRGLLAALGFLAAVPVLATDTYLASFTDISADLAVDPSGVQLTLTAFLIGIGAGQLTLGPVSDRLGRRRVMLAALAVFTLASVTMVFSPGIEVFVALRLLQGFSGAAGVVVSRAIAADLSEGTTAVRALSLIASVVAIGPLIAPPIGGVISSLWGWRGVLAFIAVVAVMMLALAWIAIPESLPAEERHGGGAAAMLSRFGVLVRDLPFTLLSASFAIGFGALMAYIAASPFVGQVVVGMTPVEYSLGFAAGAAAFVVVNVINARVAVRVGPDRMLVAGFVLALLAGISFATLSATDTLVPATFIATAFVLSGGVGLTMSNASALALARASHARGSGAALFGAGQFAVGALVSPLVGLWGEDTATPMVVVMLACSTIALTVGLAGLAAARRR</sequence>
<evidence type="ECO:0000256" key="1">
    <source>
        <dbReference type="ARBA" id="ARBA00004651"/>
    </source>
</evidence>
<evidence type="ECO:0000256" key="2">
    <source>
        <dbReference type="ARBA" id="ARBA00006236"/>
    </source>
</evidence>
<dbReference type="PRINTS" id="PR01036">
    <property type="entry name" value="TCRTETB"/>
</dbReference>
<dbReference type="PANTHER" id="PTHR42718:SF9">
    <property type="entry name" value="MAJOR FACILITATOR SUPERFAMILY MULTIDRUG TRANSPORTER MFSC"/>
    <property type="match status" value="1"/>
</dbReference>
<comment type="similarity">
    <text evidence="2">Belongs to the major facilitator superfamily. Bcr/CmlA family.</text>
</comment>
<keyword evidence="5 8" id="KW-0812">Transmembrane</keyword>
<proteinExistence type="inferred from homology"/>
<feature type="transmembrane region" description="Helical" evidence="8">
    <location>
        <begin position="100"/>
        <end position="123"/>
    </location>
</feature>
<evidence type="ECO:0000256" key="3">
    <source>
        <dbReference type="ARBA" id="ARBA00022448"/>
    </source>
</evidence>
<dbReference type="GO" id="GO:0042910">
    <property type="term" value="F:xenobiotic transmembrane transporter activity"/>
    <property type="evidence" value="ECO:0007669"/>
    <property type="project" value="InterPro"/>
</dbReference>
<feature type="transmembrane region" description="Helical" evidence="8">
    <location>
        <begin position="215"/>
        <end position="239"/>
    </location>
</feature>
<dbReference type="AlphaFoldDB" id="A0A7X0FSX5"/>
<evidence type="ECO:0000313" key="11">
    <source>
        <dbReference type="EMBL" id="MBB6392924.1"/>
    </source>
</evidence>
<comment type="subcellular location">
    <subcellularLocation>
        <location evidence="1">Cell membrane</location>
        <topology evidence="1">Multi-pass membrane protein</topology>
    </subcellularLocation>
</comment>
<feature type="transmembrane region" description="Helical" evidence="8">
    <location>
        <begin position="308"/>
        <end position="333"/>
    </location>
</feature>
<evidence type="ECO:0000256" key="8">
    <source>
        <dbReference type="SAM" id="Phobius"/>
    </source>
</evidence>
<feature type="signal peptide" evidence="9">
    <location>
        <begin position="1"/>
        <end position="25"/>
    </location>
</feature>
<dbReference type="SUPFAM" id="SSF103473">
    <property type="entry name" value="MFS general substrate transporter"/>
    <property type="match status" value="1"/>
</dbReference>
<feature type="transmembrane region" description="Helical" evidence="8">
    <location>
        <begin position="49"/>
        <end position="65"/>
    </location>
</feature>
<dbReference type="PROSITE" id="PS50850">
    <property type="entry name" value="MFS"/>
    <property type="match status" value="1"/>
</dbReference>
<dbReference type="InterPro" id="IPR036259">
    <property type="entry name" value="MFS_trans_sf"/>
</dbReference>
<dbReference type="GO" id="GO:1990961">
    <property type="term" value="P:xenobiotic detoxification by transmembrane export across the plasma membrane"/>
    <property type="evidence" value="ECO:0007669"/>
    <property type="project" value="InterPro"/>
</dbReference>
<keyword evidence="6 8" id="KW-1133">Transmembrane helix</keyword>
<dbReference type="Proteomes" id="UP000537775">
    <property type="component" value="Unassembled WGS sequence"/>
</dbReference>
<evidence type="ECO:0000256" key="6">
    <source>
        <dbReference type="ARBA" id="ARBA00022989"/>
    </source>
</evidence>
<feature type="transmembrane region" description="Helical" evidence="8">
    <location>
        <begin position="77"/>
        <end position="94"/>
    </location>
</feature>